<feature type="domain" description="Protein kinase" evidence="3">
    <location>
        <begin position="683"/>
        <end position="966"/>
    </location>
</feature>
<evidence type="ECO:0000256" key="1">
    <source>
        <dbReference type="SAM" id="MobiDB-lite"/>
    </source>
</evidence>
<dbReference type="PANTHER" id="PTHR24359:SF1">
    <property type="entry name" value="INHIBITOR OF NUCLEAR FACTOR KAPPA-B KINASE EPSILON SUBUNIT HOMOLOG 1-RELATED"/>
    <property type="match status" value="1"/>
</dbReference>
<reference evidence="4 5" key="1">
    <citation type="submission" date="2016-02" db="EMBL/GenBank/DDBJ databases">
        <title>Genome analysis of coral dinoflagellate symbionts highlights evolutionary adaptations to a symbiotic lifestyle.</title>
        <authorList>
            <person name="Aranda M."/>
            <person name="Li Y."/>
            <person name="Liew Y.J."/>
            <person name="Baumgarten S."/>
            <person name="Simakov O."/>
            <person name="Wilson M."/>
            <person name="Piel J."/>
            <person name="Ashoor H."/>
            <person name="Bougouffa S."/>
            <person name="Bajic V.B."/>
            <person name="Ryu T."/>
            <person name="Ravasi T."/>
            <person name="Bayer T."/>
            <person name="Micklem G."/>
            <person name="Kim H."/>
            <person name="Bhak J."/>
            <person name="Lajeunesse T.C."/>
            <person name="Voolstra C.R."/>
        </authorList>
    </citation>
    <scope>NUCLEOTIDE SEQUENCE [LARGE SCALE GENOMIC DNA]</scope>
    <source>
        <strain evidence="4 5">CCMP2467</strain>
    </source>
</reference>
<keyword evidence="4" id="KW-0808">Transferase</keyword>
<dbReference type="Pfam" id="PF12077">
    <property type="entry name" value="DUF3556"/>
    <property type="match status" value="1"/>
</dbReference>
<dbReference type="Pfam" id="PF00069">
    <property type="entry name" value="Pkinase"/>
    <property type="match status" value="1"/>
</dbReference>
<dbReference type="PANTHER" id="PTHR24359">
    <property type="entry name" value="SERINE/THREONINE-PROTEIN KINASE SBK1"/>
    <property type="match status" value="1"/>
</dbReference>
<dbReference type="Proteomes" id="UP000186817">
    <property type="component" value="Unassembled WGS sequence"/>
</dbReference>
<dbReference type="GO" id="GO:0004674">
    <property type="term" value="F:protein serine/threonine kinase activity"/>
    <property type="evidence" value="ECO:0007669"/>
    <property type="project" value="TreeGrafter"/>
</dbReference>
<organism evidence="4 5">
    <name type="scientific">Symbiodinium microadriaticum</name>
    <name type="common">Dinoflagellate</name>
    <name type="synonym">Zooxanthella microadriatica</name>
    <dbReference type="NCBI Taxonomy" id="2951"/>
    <lineage>
        <taxon>Eukaryota</taxon>
        <taxon>Sar</taxon>
        <taxon>Alveolata</taxon>
        <taxon>Dinophyceae</taxon>
        <taxon>Suessiales</taxon>
        <taxon>Symbiodiniaceae</taxon>
        <taxon>Symbiodinium</taxon>
    </lineage>
</organism>
<keyword evidence="2" id="KW-1133">Transmembrane helix</keyword>
<feature type="region of interest" description="Disordered" evidence="1">
    <location>
        <begin position="541"/>
        <end position="560"/>
    </location>
</feature>
<dbReference type="PROSITE" id="PS00108">
    <property type="entry name" value="PROTEIN_KINASE_ST"/>
    <property type="match status" value="1"/>
</dbReference>
<keyword evidence="2" id="KW-0472">Membrane</keyword>
<evidence type="ECO:0000259" key="3">
    <source>
        <dbReference type="PROSITE" id="PS50011"/>
    </source>
</evidence>
<keyword evidence="4" id="KW-0418">Kinase</keyword>
<dbReference type="SUPFAM" id="SSF56112">
    <property type="entry name" value="Protein kinase-like (PK-like)"/>
    <property type="match status" value="1"/>
</dbReference>
<dbReference type="InterPro" id="IPR008271">
    <property type="entry name" value="Ser/Thr_kinase_AS"/>
</dbReference>
<comment type="caution">
    <text evidence="4">The sequence shown here is derived from an EMBL/GenBank/DDBJ whole genome shotgun (WGS) entry which is preliminary data.</text>
</comment>
<dbReference type="SMART" id="SM00220">
    <property type="entry name" value="S_TKc"/>
    <property type="match status" value="1"/>
</dbReference>
<feature type="transmembrane region" description="Helical" evidence="2">
    <location>
        <begin position="1077"/>
        <end position="1096"/>
    </location>
</feature>
<dbReference type="InterPro" id="IPR000719">
    <property type="entry name" value="Prot_kinase_dom"/>
</dbReference>
<keyword evidence="5" id="KW-1185">Reference proteome</keyword>
<dbReference type="PROSITE" id="PS50011">
    <property type="entry name" value="PROTEIN_KINASE_DOM"/>
    <property type="match status" value="1"/>
</dbReference>
<dbReference type="EMBL" id="LSRX01000905">
    <property type="protein sequence ID" value="OLP86662.1"/>
    <property type="molecule type" value="Genomic_DNA"/>
</dbReference>
<gene>
    <name evidence="4" type="primary">cdtl-7</name>
    <name evidence="4" type="ORF">AK812_SmicGene32211</name>
</gene>
<dbReference type="OrthoDB" id="416870at2759"/>
<proteinExistence type="predicted"/>
<evidence type="ECO:0000256" key="2">
    <source>
        <dbReference type="SAM" id="Phobius"/>
    </source>
</evidence>
<dbReference type="InterPro" id="IPR011009">
    <property type="entry name" value="Kinase-like_dom_sf"/>
</dbReference>
<accession>A0A1Q9CUQ5</accession>
<evidence type="ECO:0000313" key="5">
    <source>
        <dbReference type="Proteomes" id="UP000186817"/>
    </source>
</evidence>
<evidence type="ECO:0000313" key="4">
    <source>
        <dbReference type="EMBL" id="OLP86662.1"/>
    </source>
</evidence>
<protein>
    <submittedName>
        <fullName evidence="4">Cyclin-dependent kinase 12</fullName>
    </submittedName>
</protein>
<dbReference type="InterPro" id="IPR021941">
    <property type="entry name" value="DUF3556_TM"/>
</dbReference>
<feature type="transmembrane region" description="Helical" evidence="2">
    <location>
        <begin position="1102"/>
        <end position="1123"/>
    </location>
</feature>
<name>A0A1Q9CUQ5_SYMMI</name>
<keyword evidence="2" id="KW-0812">Transmembrane</keyword>
<feature type="region of interest" description="Disordered" evidence="1">
    <location>
        <begin position="449"/>
        <end position="468"/>
    </location>
</feature>
<dbReference type="Gene3D" id="1.10.510.10">
    <property type="entry name" value="Transferase(Phosphotransferase) domain 1"/>
    <property type="match status" value="1"/>
</dbReference>
<dbReference type="Gene3D" id="3.30.200.20">
    <property type="entry name" value="Phosphorylase Kinase, domain 1"/>
    <property type="match status" value="1"/>
</dbReference>
<sequence>MDKTVTAVRETGSLEAKTLLEGHPATGPVLAMVLSELRSSSFVEVPAETFDFLRHCWGGLLNSKLVEDANKVQREAEQRNGTAKTLGRLEGWHGLSRKRLFQDYRRKEVANGTMVSVPASFDADAWFVRKRRRTSAGSAASQADVAEVETAEEAILKGVSQPRTWASHTPDSEQEKLAGFSLLSKIVREEQGWSFVEKGWWASLAPEGHGLSFPGSASVCFVVRTYRRAALVWPATLEKGSSGVETLVLDPKASSLCWVHLFNEDVEVLELVATSPQRVLAVPSKAGFWGSFSTGYFKISQPLGVALRVQARRSLLSHHEVHGFAGVPEWSLRRLAETKKWPVAAQEPGHDEDDRLTIVCLLSLDPSLVKEDIVGRLLNRQEAAPWTFEDGGIDLESLVRDTMLATEQEQALKQLAKRQGGQRSAKEVRTKVSQTYEHVAKTFAGRPDYKKAQARRKEKEKQAEKEQRARAAAVKRIYDDVDNKVDRALKAATPHGVRITTDEGNGRWKLAYSTAWAFATRSISWTAVGSKPAGAAARTHARTSAVSRPEQPLWSSAGSGRPAQKQAVFKFFPCPVRGKGIPEARARGFRIRGKRTQRNAASMKLKWSHKKSKDVREHFAALARAAYQDNRSKADSFRNAQSKRRLPSEEEAVEVRQQKAIEADRQRTVVLEDSWTWTLGVAFRDLVEVGSGAHRQVFRATFQNQPLALKLAKGRGLQDPMQRAAAGTLDVAEEFAVLGALGQHPNVVRAFAVLTSSLGRPALVLEWATESLHELARRLKDDRLENTTAGRDSLLQLFQQFLVGLSFVHGRSFLHLDVKPSNILVFEGVRAALADFGHAESVRDNETGCTVVGNRVYTEAFRCAECLMAADRKVRVTFAGDIWAAAVSLFEICCPKKTSLWTIAPQSFLRASEEQTAKAIRDMAVAKSSKFMPFDGAIKDILTQTFVPANRRLTLPAMLQIVQKDVRSTGALPPDDRLQWPLPPFAVMTWIGSGVAKHGDWFVVNFAAEWVLPYIFAGSRFWQNLIYKDIAGGDCTPTRLAVILGYMAAILESGLLEWAGPLFLLFAPFCGSYQTSLAFIGLGLMVLMHIYIIVHLPFIDVFAINLIPILWSIYCFWMASVGFDYADLWQMPMPLKLCFVGFALQTVYGQIYTDQVVCYQNCFRFWSGNFSFSWFLMTDSAIEKMKMSRVISTADFPLSEALKASGLMAEWAYFALGLLWSIMPSQRLLPLMVHEVTKGKALHELKLMPGFAIVNHCMGSASNDDGRVTRLLPRLQEVVNFESGECICLRCKSCSGFGGKMAYEALDLCNGQLFSGVWGVSDAVKLRKPSDTLDLLSKIPLRASEEIFSASSCGGPNYNGDYRTQNGLKDVSSEPIKASTSGEVHELPGMDGDDASPRTADTPQRTSMFAEAVGEPPILEGVAKVFASDSDYFHAEDSGLDRLEYKMLSMLPRLVFFIASGQPLEQLWVEYDPTNFSGIHLRLNDHFHLDNVYGIRQIPELIEYLDTFVISNAA</sequence>
<feature type="region of interest" description="Disordered" evidence="1">
    <location>
        <begin position="1377"/>
        <end position="1403"/>
    </location>
</feature>
<dbReference type="GO" id="GO:0005524">
    <property type="term" value="F:ATP binding"/>
    <property type="evidence" value="ECO:0007669"/>
    <property type="project" value="InterPro"/>
</dbReference>